<dbReference type="EMBL" id="BJMU01000001">
    <property type="protein sequence ID" value="GEB82083.1"/>
    <property type="molecule type" value="Genomic_DNA"/>
</dbReference>
<dbReference type="AlphaFoldDB" id="A0A4Y3TJZ8"/>
<evidence type="ECO:0000313" key="2">
    <source>
        <dbReference type="EMBL" id="GEB82083.1"/>
    </source>
</evidence>
<feature type="transmembrane region" description="Helical" evidence="1">
    <location>
        <begin position="61"/>
        <end position="80"/>
    </location>
</feature>
<feature type="transmembrane region" description="Helical" evidence="1">
    <location>
        <begin position="167"/>
        <end position="187"/>
    </location>
</feature>
<feature type="transmembrane region" description="Helical" evidence="1">
    <location>
        <begin position="12"/>
        <end position="31"/>
    </location>
</feature>
<dbReference type="Proteomes" id="UP000317617">
    <property type="component" value="Unassembled WGS sequence"/>
</dbReference>
<proteinExistence type="predicted"/>
<evidence type="ECO:0000313" key="3">
    <source>
        <dbReference type="Proteomes" id="UP000317617"/>
    </source>
</evidence>
<comment type="caution">
    <text evidence="2">The sequence shown here is derived from an EMBL/GenBank/DDBJ whole genome shotgun (WGS) entry which is preliminary data.</text>
</comment>
<keyword evidence="1" id="KW-1133">Transmembrane helix</keyword>
<feature type="transmembrane region" description="Helical" evidence="1">
    <location>
        <begin position="138"/>
        <end position="161"/>
    </location>
</feature>
<keyword evidence="1" id="KW-0472">Membrane</keyword>
<sequence>MTEKMKRFSRSLVSLFHMFGGLILYWGMLLVFGIKPAIAITLLFIVAECVWRLATRRPFPVLWWFSNSMALVFGVIDLYAKTPFMLRYEATVSNLITAAFFTAGAVAEEPLVLRFAARSKNGHMIPKDQPELIRFFRAFTLLWAAYFVARAGVFFWLMTAFPLTKALTLRTLIGWSSLGVMMLISMNGRRVLILCRRFGWFRAPAPPALTPSA</sequence>
<protein>
    <recommendedName>
        <fullName evidence="4">Intracellular septation protein A</fullName>
    </recommendedName>
</protein>
<name>A0A4Y3TJZ8_9PROT</name>
<reference evidence="2 3" key="1">
    <citation type="submission" date="2019-06" db="EMBL/GenBank/DDBJ databases">
        <title>Whole genome shotgun sequence of Acetobacter orleanensis NBRC 13752.</title>
        <authorList>
            <person name="Hosoyama A."/>
            <person name="Uohara A."/>
            <person name="Ohji S."/>
            <person name="Ichikawa N."/>
        </authorList>
    </citation>
    <scope>NUCLEOTIDE SEQUENCE [LARGE SCALE GENOMIC DNA]</scope>
    <source>
        <strain evidence="2 3">NBRC 13752</strain>
    </source>
</reference>
<dbReference type="RefSeq" id="WP_061504654.1">
    <property type="nucleotide sequence ID" value="NZ_BJMU01000001.1"/>
</dbReference>
<accession>A0A4Y3TJZ8</accession>
<keyword evidence="1" id="KW-0812">Transmembrane</keyword>
<organism evidence="2 3">
    <name type="scientific">Acetobacter orleanensis</name>
    <dbReference type="NCBI Taxonomy" id="104099"/>
    <lineage>
        <taxon>Bacteria</taxon>
        <taxon>Pseudomonadati</taxon>
        <taxon>Pseudomonadota</taxon>
        <taxon>Alphaproteobacteria</taxon>
        <taxon>Acetobacterales</taxon>
        <taxon>Acetobacteraceae</taxon>
        <taxon>Acetobacter</taxon>
    </lineage>
</organism>
<evidence type="ECO:0000256" key="1">
    <source>
        <dbReference type="SAM" id="Phobius"/>
    </source>
</evidence>
<evidence type="ECO:0008006" key="4">
    <source>
        <dbReference type="Google" id="ProtNLM"/>
    </source>
</evidence>
<feature type="transmembrane region" description="Helical" evidence="1">
    <location>
        <begin position="37"/>
        <end position="54"/>
    </location>
</feature>
<gene>
    <name evidence="2" type="ORF">AOR01nite_05600</name>
</gene>
<keyword evidence="3" id="KW-1185">Reference proteome</keyword>
<feature type="transmembrane region" description="Helical" evidence="1">
    <location>
        <begin position="92"/>
        <end position="117"/>
    </location>
</feature>
<dbReference type="OrthoDB" id="8450479at2"/>